<accession>S8C6J6</accession>
<evidence type="ECO:0000256" key="8">
    <source>
        <dbReference type="SAM" id="MobiDB-lite"/>
    </source>
</evidence>
<dbReference type="EMBL" id="AUSU01006172">
    <property type="protein sequence ID" value="EPS62395.1"/>
    <property type="molecule type" value="Genomic_DNA"/>
</dbReference>
<evidence type="ECO:0000256" key="2">
    <source>
        <dbReference type="ARBA" id="ARBA00013006"/>
    </source>
</evidence>
<dbReference type="Pfam" id="PF00561">
    <property type="entry name" value="Abhydrolase_1"/>
    <property type="match status" value="1"/>
</dbReference>
<reference evidence="10 11" key="1">
    <citation type="journal article" date="2013" name="BMC Genomics">
        <title>The miniature genome of a carnivorous plant Genlisea aurea contains a low number of genes and short non-coding sequences.</title>
        <authorList>
            <person name="Leushkin E.V."/>
            <person name="Sutormin R.A."/>
            <person name="Nabieva E.R."/>
            <person name="Penin A.A."/>
            <person name="Kondrashov A.S."/>
            <person name="Logacheva M.D."/>
        </authorList>
    </citation>
    <scope>NUCLEOTIDE SEQUENCE [LARGE SCALE GENOMIC DNA]</scope>
</reference>
<dbReference type="PRINTS" id="PR00412">
    <property type="entry name" value="EPOXHYDRLASE"/>
</dbReference>
<dbReference type="InterPro" id="IPR000073">
    <property type="entry name" value="AB_hydrolase_1"/>
</dbReference>
<dbReference type="FunFam" id="3.40.50.1820:FF:000161">
    <property type="entry name" value="Epoxide hydrolase"/>
    <property type="match status" value="1"/>
</dbReference>
<comment type="caution">
    <text evidence="10">The sequence shown here is derived from an EMBL/GenBank/DDBJ whole genome shotgun (WGS) entry which is preliminary data.</text>
</comment>
<comment type="pathway">
    <text evidence="1">Secondary metabolite biosynthesis; terpenoid biosynthesis.</text>
</comment>
<evidence type="ECO:0000256" key="4">
    <source>
        <dbReference type="ARBA" id="ARBA00038334"/>
    </source>
</evidence>
<protein>
    <recommendedName>
        <fullName evidence="2">soluble epoxide hydrolase</fullName>
        <ecNumber evidence="2">3.3.2.10</ecNumber>
    </recommendedName>
</protein>
<dbReference type="InterPro" id="IPR000639">
    <property type="entry name" value="Epox_hydrolase-like"/>
</dbReference>
<organism evidence="10 11">
    <name type="scientific">Genlisea aurea</name>
    <dbReference type="NCBI Taxonomy" id="192259"/>
    <lineage>
        <taxon>Eukaryota</taxon>
        <taxon>Viridiplantae</taxon>
        <taxon>Streptophyta</taxon>
        <taxon>Embryophyta</taxon>
        <taxon>Tracheophyta</taxon>
        <taxon>Spermatophyta</taxon>
        <taxon>Magnoliopsida</taxon>
        <taxon>eudicotyledons</taxon>
        <taxon>Gunneridae</taxon>
        <taxon>Pentapetalae</taxon>
        <taxon>asterids</taxon>
        <taxon>lamiids</taxon>
        <taxon>Lamiales</taxon>
        <taxon>Lentibulariaceae</taxon>
        <taxon>Genlisea</taxon>
    </lineage>
</organism>
<evidence type="ECO:0000256" key="6">
    <source>
        <dbReference type="ARBA" id="ARBA00058358"/>
    </source>
</evidence>
<sequence length="318" mass="35271">MESIRHSTIPTNGINLHVAEIGDGPAVLFLHGFPGLWYTWRHQMLFLSSKGYRAIAPDLRGYGGSDVPPSPSSYTIFHVVGDLVGLLDGLGVDKVFLVGHDWGSIVAWYFSLFRPDRVKALVSTSIEFKPRHPAVRTVDFLRQKLGDDFYIVKFQEPGLAEAEFAAADTSKLLTKIFTSRDPNPPRRSKGSAGFGTLPEDPIPLPPWLSEDDVKYYADAFDKTGFTGGLNHFRALDLNWELTGPWTAAEVGVPAKLIVGDLDISYNTPGVKEYVHGGGFKRDVPLLHEVVVLDGVAHFLNEESPHEVNRHIYNFIAKF</sequence>
<evidence type="ECO:0000313" key="11">
    <source>
        <dbReference type="Proteomes" id="UP000015453"/>
    </source>
</evidence>
<dbReference type="GO" id="GO:0004301">
    <property type="term" value="F:epoxide hydrolase activity"/>
    <property type="evidence" value="ECO:0007669"/>
    <property type="project" value="UniProtKB-EC"/>
</dbReference>
<dbReference type="PRINTS" id="PR00111">
    <property type="entry name" value="ABHYDROLASE"/>
</dbReference>
<keyword evidence="3" id="KW-0378">Hydrolase</keyword>
<dbReference type="AlphaFoldDB" id="S8C6J6"/>
<comment type="function">
    <text evidence="6">Epoxide hydrolase involved in the biosynthesis of cucurbitacin and mogroside tetracyclic triterpene natural products (e.g. siamenoside I and mogrosides IV, V and VI). Cucurbitacins have cytotoxic properties and exhibit deterrent taste as a defense barrier against herbivores. Mogrosides are nonsugar highly oxygenated compounds used as high-intensity zero-calorie sweeteners; they also possess pharmacological properties such as regulating immunity, lowering blood sugar and lipid levels, protecting the liver, and acting as antioxidants and antitumor agents. Catalyzes the hydrolysis of aromatic epoxide-containing substrates, such as the conversion of 24,25-epoxycucurbitadienol to 24,25-dihydroxycucurbitadienol.</text>
</comment>
<evidence type="ECO:0000256" key="1">
    <source>
        <dbReference type="ARBA" id="ARBA00004721"/>
    </source>
</evidence>
<keyword evidence="11" id="KW-1185">Reference proteome</keyword>
<dbReference type="Proteomes" id="UP000015453">
    <property type="component" value="Unassembled WGS sequence"/>
</dbReference>
<comment type="catalytic activity">
    <reaction evidence="5">
        <text>an epoxide + H2O = an ethanediol</text>
        <dbReference type="Rhea" id="RHEA:19037"/>
        <dbReference type="ChEBI" id="CHEBI:15377"/>
        <dbReference type="ChEBI" id="CHEBI:32955"/>
        <dbReference type="ChEBI" id="CHEBI:140594"/>
        <dbReference type="EC" id="3.3.2.10"/>
    </reaction>
    <physiologicalReaction direction="left-to-right" evidence="5">
        <dbReference type="Rhea" id="RHEA:19038"/>
    </physiologicalReaction>
</comment>
<dbReference type="Gene3D" id="3.40.50.1820">
    <property type="entry name" value="alpha/beta hydrolase"/>
    <property type="match status" value="1"/>
</dbReference>
<dbReference type="SUPFAM" id="SSF53474">
    <property type="entry name" value="alpha/beta-Hydrolases"/>
    <property type="match status" value="1"/>
</dbReference>
<dbReference type="EC" id="3.3.2.10" evidence="2"/>
<proteinExistence type="inferred from homology"/>
<evidence type="ECO:0000259" key="9">
    <source>
        <dbReference type="Pfam" id="PF00561"/>
    </source>
</evidence>
<feature type="domain" description="AB hydrolase-1" evidence="9">
    <location>
        <begin position="25"/>
        <end position="164"/>
    </location>
</feature>
<name>S8C6J6_9LAMI</name>
<evidence type="ECO:0000256" key="3">
    <source>
        <dbReference type="ARBA" id="ARBA00022801"/>
    </source>
</evidence>
<dbReference type="PANTHER" id="PTHR43329">
    <property type="entry name" value="EPOXIDE HYDROLASE"/>
    <property type="match status" value="1"/>
</dbReference>
<evidence type="ECO:0000256" key="5">
    <source>
        <dbReference type="ARBA" id="ARBA00051067"/>
    </source>
</evidence>
<feature type="region of interest" description="Disordered" evidence="8">
    <location>
        <begin position="177"/>
        <end position="203"/>
    </location>
</feature>
<dbReference type="InterPro" id="IPR029058">
    <property type="entry name" value="AB_hydrolase_fold"/>
</dbReference>
<comment type="catalytic activity">
    <reaction evidence="7">
        <text>(24S)-24,25-epoxycucurbitadienol + H2O = (24R)-24,25-dihydroxycucurbitadienol</text>
        <dbReference type="Rhea" id="RHEA:81855"/>
        <dbReference type="ChEBI" id="CHEBI:15377"/>
        <dbReference type="ChEBI" id="CHEBI:229949"/>
        <dbReference type="ChEBI" id="CHEBI:229950"/>
    </reaction>
    <physiologicalReaction direction="left-to-right" evidence="7">
        <dbReference type="Rhea" id="RHEA:81856"/>
    </physiologicalReaction>
</comment>
<comment type="similarity">
    <text evidence="4">Belongs to the AB hydrolase superfamily. Epoxide hydrolase family.</text>
</comment>
<gene>
    <name evidence="10" type="ORF">M569_12392</name>
</gene>
<evidence type="ECO:0000256" key="7">
    <source>
        <dbReference type="ARBA" id="ARBA00093212"/>
    </source>
</evidence>
<dbReference type="OrthoDB" id="7130006at2759"/>
<evidence type="ECO:0000313" key="10">
    <source>
        <dbReference type="EMBL" id="EPS62395.1"/>
    </source>
</evidence>